<dbReference type="GO" id="GO:0003677">
    <property type="term" value="F:DNA binding"/>
    <property type="evidence" value="ECO:0007669"/>
    <property type="project" value="InterPro"/>
</dbReference>
<name>I6X6P6_9CAUD</name>
<dbReference type="KEGG" id="vg:14296436"/>
<dbReference type="RefSeq" id="YP_007236754.1">
    <property type="nucleotide sequence ID" value="NC_019917.1"/>
</dbReference>
<dbReference type="InterPro" id="IPR001387">
    <property type="entry name" value="Cro/C1-type_HTH"/>
</dbReference>
<dbReference type="InterPro" id="IPR010982">
    <property type="entry name" value="Lambda_DNA-bd_dom_sf"/>
</dbReference>
<accession>I6X6P6</accession>
<proteinExistence type="predicted"/>
<dbReference type="Gene3D" id="1.10.260.40">
    <property type="entry name" value="lambda repressor-like DNA-binding domains"/>
    <property type="match status" value="1"/>
</dbReference>
<organism evidence="2 3">
    <name type="scientific">Burkholderia phage BcepMigl</name>
    <dbReference type="NCBI Taxonomy" id="2886899"/>
    <lineage>
        <taxon>Viruses</taxon>
        <taxon>Duplodnaviria</taxon>
        <taxon>Heunggongvirae</taxon>
        <taxon>Uroviricota</taxon>
        <taxon>Caudoviricetes</taxon>
        <taxon>Lessievirus</taxon>
        <taxon>Lessievirus bcepmigl</taxon>
    </lineage>
</organism>
<evidence type="ECO:0000313" key="3">
    <source>
        <dbReference type="Proteomes" id="UP000009014"/>
    </source>
</evidence>
<dbReference type="SUPFAM" id="SSF47413">
    <property type="entry name" value="lambda repressor-like DNA-binding domains"/>
    <property type="match status" value="1"/>
</dbReference>
<dbReference type="OrthoDB" id="10966at10239"/>
<dbReference type="EMBL" id="JX104231">
    <property type="protein sequence ID" value="AFN39077.1"/>
    <property type="molecule type" value="Genomic_DNA"/>
</dbReference>
<evidence type="ECO:0000313" key="2">
    <source>
        <dbReference type="EMBL" id="AFN39077.1"/>
    </source>
</evidence>
<feature type="domain" description="HTH cro/C1-type" evidence="1">
    <location>
        <begin position="11"/>
        <end position="63"/>
    </location>
</feature>
<sequence length="196" mass="21430">MAKVKKQYFLNLMESRKLSMRGLAQKMEMQHSQLSLTLSGQRKMQLEEAAQLSQIFGVPLAEIAVAAGVDIRPTSGKRVNVIGFVGKDGCVTMHGKDTVERADAPPNLPDSAVAIQFRTSDSPLSWCDGWVVFYVPTETISPDAAGRFSLCKIKDGPAVIATPKRGYRDGTFNLSGPFARENAPLEWSTPLLVGRF</sequence>
<dbReference type="SMART" id="SM00530">
    <property type="entry name" value="HTH_XRE"/>
    <property type="match status" value="1"/>
</dbReference>
<reference evidence="2 3" key="1">
    <citation type="submission" date="2012-05" db="EMBL/GenBank/DDBJ databases">
        <title>Complete genome of the Bcep22-like bacteriophage BcepMigl.</title>
        <authorList>
            <person name="Gill J.J."/>
            <person name="Migl D.M."/>
            <person name="Summer E.J."/>
            <person name="Gonzlaez C.F."/>
            <person name="Young R."/>
        </authorList>
    </citation>
    <scope>NUCLEOTIDE SEQUENCE [LARGE SCALE GENOMIC DNA]</scope>
</reference>
<gene>
    <name evidence="2" type="ORF">BcepMigl_gp08</name>
</gene>
<dbReference type="GeneID" id="14296436"/>
<evidence type="ECO:0000259" key="1">
    <source>
        <dbReference type="PROSITE" id="PS50943"/>
    </source>
</evidence>
<dbReference type="CDD" id="cd00093">
    <property type="entry name" value="HTH_XRE"/>
    <property type="match status" value="1"/>
</dbReference>
<dbReference type="Proteomes" id="UP000009014">
    <property type="component" value="Segment"/>
</dbReference>
<keyword evidence="3" id="KW-1185">Reference proteome</keyword>
<dbReference type="PROSITE" id="PS50943">
    <property type="entry name" value="HTH_CROC1"/>
    <property type="match status" value="1"/>
</dbReference>
<protein>
    <submittedName>
        <fullName evidence="2">Transcriptional regulator</fullName>
    </submittedName>
</protein>